<sequence length="101" mass="11789">MSSIRETHNDNKLTTPRRYRKKQETRILQVVLLTEVSEQCRRLVLRAVRILLSAAMNLTSARKLPGILGRNIGMYRLTKFNERHESDINNETLPEICARKI</sequence>
<organism evidence="1 2">
    <name type="scientific">Pieris brassicae</name>
    <name type="common">White butterfly</name>
    <name type="synonym">Large white butterfly</name>
    <dbReference type="NCBI Taxonomy" id="7116"/>
    <lineage>
        <taxon>Eukaryota</taxon>
        <taxon>Metazoa</taxon>
        <taxon>Ecdysozoa</taxon>
        <taxon>Arthropoda</taxon>
        <taxon>Hexapoda</taxon>
        <taxon>Insecta</taxon>
        <taxon>Pterygota</taxon>
        <taxon>Neoptera</taxon>
        <taxon>Endopterygota</taxon>
        <taxon>Lepidoptera</taxon>
        <taxon>Glossata</taxon>
        <taxon>Ditrysia</taxon>
        <taxon>Papilionoidea</taxon>
        <taxon>Pieridae</taxon>
        <taxon>Pierinae</taxon>
        <taxon>Pieris</taxon>
    </lineage>
</organism>
<gene>
    <name evidence="1" type="ORF">PIBRA_LOCUS13862</name>
</gene>
<accession>A0A9P0TUW7</accession>
<reference evidence="1" key="1">
    <citation type="submission" date="2022-05" db="EMBL/GenBank/DDBJ databases">
        <authorList>
            <person name="Okamura Y."/>
        </authorList>
    </citation>
    <scope>NUCLEOTIDE SEQUENCE</scope>
</reference>
<evidence type="ECO:0000313" key="1">
    <source>
        <dbReference type="EMBL" id="CAH4038278.1"/>
    </source>
</evidence>
<name>A0A9P0TUW7_PIEBR</name>
<protein>
    <submittedName>
        <fullName evidence="1">Uncharacterized protein</fullName>
    </submittedName>
</protein>
<dbReference type="Proteomes" id="UP001152562">
    <property type="component" value="Unassembled WGS sequence"/>
</dbReference>
<proteinExistence type="predicted"/>
<dbReference type="AlphaFoldDB" id="A0A9P0TUW7"/>
<evidence type="ECO:0000313" key="2">
    <source>
        <dbReference type="Proteomes" id="UP001152562"/>
    </source>
</evidence>
<comment type="caution">
    <text evidence="1">The sequence shown here is derived from an EMBL/GenBank/DDBJ whole genome shotgun (WGS) entry which is preliminary data.</text>
</comment>
<keyword evidence="2" id="KW-1185">Reference proteome</keyword>
<dbReference type="EMBL" id="CALOZG010000086">
    <property type="protein sequence ID" value="CAH4038278.1"/>
    <property type="molecule type" value="Genomic_DNA"/>
</dbReference>